<keyword evidence="2" id="KW-0732">Signal</keyword>
<proteinExistence type="predicted"/>
<evidence type="ECO:0000313" key="3">
    <source>
        <dbReference type="EMBL" id="CAF3711755.1"/>
    </source>
</evidence>
<accession>A0A818VFM3</accession>
<organism evidence="3 4">
    <name type="scientific">Rotaria sordida</name>
    <dbReference type="NCBI Taxonomy" id="392033"/>
    <lineage>
        <taxon>Eukaryota</taxon>
        <taxon>Metazoa</taxon>
        <taxon>Spiralia</taxon>
        <taxon>Gnathifera</taxon>
        <taxon>Rotifera</taxon>
        <taxon>Eurotatoria</taxon>
        <taxon>Bdelloidea</taxon>
        <taxon>Philodinida</taxon>
        <taxon>Philodinidae</taxon>
        <taxon>Rotaria</taxon>
    </lineage>
</organism>
<evidence type="ECO:0000313" key="4">
    <source>
        <dbReference type="Proteomes" id="UP000663823"/>
    </source>
</evidence>
<keyword evidence="1" id="KW-0472">Membrane</keyword>
<keyword evidence="1" id="KW-0812">Transmembrane</keyword>
<name>A0A818VFM3_9BILA</name>
<gene>
    <name evidence="3" type="ORF">OTI717_LOCUS13228</name>
</gene>
<feature type="transmembrane region" description="Helical" evidence="1">
    <location>
        <begin position="60"/>
        <end position="77"/>
    </location>
</feature>
<dbReference type="Proteomes" id="UP000663823">
    <property type="component" value="Unassembled WGS sequence"/>
</dbReference>
<feature type="signal peptide" evidence="2">
    <location>
        <begin position="1"/>
        <end position="27"/>
    </location>
</feature>
<protein>
    <submittedName>
        <fullName evidence="3">Uncharacterized protein</fullName>
    </submittedName>
</protein>
<keyword evidence="1" id="KW-1133">Transmembrane helix</keyword>
<dbReference type="AlphaFoldDB" id="A0A818VFM3"/>
<reference evidence="3" key="1">
    <citation type="submission" date="2021-02" db="EMBL/GenBank/DDBJ databases">
        <authorList>
            <person name="Nowell W R."/>
        </authorList>
    </citation>
    <scope>NUCLEOTIDE SEQUENCE</scope>
</reference>
<evidence type="ECO:0000256" key="2">
    <source>
        <dbReference type="SAM" id="SignalP"/>
    </source>
</evidence>
<dbReference type="EMBL" id="CAJOAX010001394">
    <property type="protein sequence ID" value="CAF3711755.1"/>
    <property type="molecule type" value="Genomic_DNA"/>
</dbReference>
<comment type="caution">
    <text evidence="3">The sequence shown here is derived from an EMBL/GenBank/DDBJ whole genome shotgun (WGS) entry which is preliminary data.</text>
</comment>
<sequence>MHHLSSHSMITLGIFYILLIVVTPGNADDTSTDLSVTVESVTSSNSTVRSTGSSIQKQSIIIPFSIIKIAFLALKYIN</sequence>
<feature type="chain" id="PRO_5032583121" evidence="2">
    <location>
        <begin position="28"/>
        <end position="78"/>
    </location>
</feature>
<evidence type="ECO:0000256" key="1">
    <source>
        <dbReference type="SAM" id="Phobius"/>
    </source>
</evidence>